<proteinExistence type="predicted"/>
<sequence length="243" mass="26711">MGPQWASKSFDLVLSFEKGEKGELSLRTGHTTALHLENAAAAYETGAYSGLRSNKRTEAHPRSNNQFSDSYELYEESERKVKSSTGHRPFASGSGAAHKPDLNWQADSLLPGVTRRRSRDSSHGHDFDGRKERTNPCKGCDNGRRQKRRMRRVPGEILMRPQASAQVFQIEIANTTVEYGSTDVSISCVVTNGSTLGYIDTTKAPDLSTITVPSSTNPGCELSRGSTLLIILTILGCTVMRRF</sequence>
<dbReference type="AlphaFoldDB" id="A0A8W8M376"/>
<feature type="region of interest" description="Disordered" evidence="1">
    <location>
        <begin position="52"/>
        <end position="71"/>
    </location>
</feature>
<reference evidence="2" key="1">
    <citation type="submission" date="2022-08" db="UniProtKB">
        <authorList>
            <consortium name="EnsemblMetazoa"/>
        </authorList>
    </citation>
    <scope>IDENTIFICATION</scope>
    <source>
        <strain evidence="2">05x7-T-G4-1.051#20</strain>
    </source>
</reference>
<feature type="region of interest" description="Disordered" evidence="1">
    <location>
        <begin position="78"/>
        <end position="151"/>
    </location>
</feature>
<evidence type="ECO:0000313" key="3">
    <source>
        <dbReference type="Proteomes" id="UP000005408"/>
    </source>
</evidence>
<feature type="compositionally biased region" description="Basic and acidic residues" evidence="1">
    <location>
        <begin position="119"/>
        <end position="135"/>
    </location>
</feature>
<protein>
    <submittedName>
        <fullName evidence="2">Uncharacterized protein</fullName>
    </submittedName>
</protein>
<evidence type="ECO:0000313" key="2">
    <source>
        <dbReference type="EnsemblMetazoa" id="G30383.1:cds"/>
    </source>
</evidence>
<accession>A0A8W8M376</accession>
<keyword evidence="3" id="KW-1185">Reference proteome</keyword>
<name>A0A8W8M376_MAGGI</name>
<dbReference type="EnsemblMetazoa" id="G30383.1">
    <property type="protein sequence ID" value="G30383.1:cds"/>
    <property type="gene ID" value="G30383"/>
</dbReference>
<dbReference type="Proteomes" id="UP000005408">
    <property type="component" value="Unassembled WGS sequence"/>
</dbReference>
<evidence type="ECO:0000256" key="1">
    <source>
        <dbReference type="SAM" id="MobiDB-lite"/>
    </source>
</evidence>
<organism evidence="2 3">
    <name type="scientific">Magallana gigas</name>
    <name type="common">Pacific oyster</name>
    <name type="synonym">Crassostrea gigas</name>
    <dbReference type="NCBI Taxonomy" id="29159"/>
    <lineage>
        <taxon>Eukaryota</taxon>
        <taxon>Metazoa</taxon>
        <taxon>Spiralia</taxon>
        <taxon>Lophotrochozoa</taxon>
        <taxon>Mollusca</taxon>
        <taxon>Bivalvia</taxon>
        <taxon>Autobranchia</taxon>
        <taxon>Pteriomorphia</taxon>
        <taxon>Ostreida</taxon>
        <taxon>Ostreoidea</taxon>
        <taxon>Ostreidae</taxon>
        <taxon>Magallana</taxon>
    </lineage>
</organism>